<keyword evidence="6" id="KW-1185">Reference proteome</keyword>
<evidence type="ECO:0000256" key="1">
    <source>
        <dbReference type="ARBA" id="ARBA00022723"/>
    </source>
</evidence>
<name>A0A2S7KRC9_9FLAO</name>
<organism evidence="5 6">
    <name type="scientific">Aureitalea marina</name>
    <dbReference type="NCBI Taxonomy" id="930804"/>
    <lineage>
        <taxon>Bacteria</taxon>
        <taxon>Pseudomonadati</taxon>
        <taxon>Bacteroidota</taxon>
        <taxon>Flavobacteriia</taxon>
        <taxon>Flavobacteriales</taxon>
        <taxon>Flavobacteriaceae</taxon>
        <taxon>Aureitalea</taxon>
    </lineage>
</organism>
<dbReference type="CDD" id="cd07385">
    <property type="entry name" value="MPP_YkuE_C"/>
    <property type="match status" value="1"/>
</dbReference>
<dbReference type="PANTHER" id="PTHR31302">
    <property type="entry name" value="TRANSMEMBRANE PROTEIN WITH METALLOPHOSPHOESTERASE DOMAIN-RELATED"/>
    <property type="match status" value="1"/>
</dbReference>
<evidence type="ECO:0000256" key="3">
    <source>
        <dbReference type="SAM" id="Phobius"/>
    </source>
</evidence>
<sequence>MLRWIIFIAIYIAIDIYAFQALRTLTRTNWIHWLYVVVSVTVLGAFIYQITTGPSRVMNPARMYTFGLFIAVFLPKFLLVAFMFGEDVYRVIAASISKLGGSDKGFFIPSRRKFISGVAVALAAIPFSSLLFGMVRGKYNYKVLKYSLEYDDLPDEFDGYTITQISDVHSGSFDNRDKISYGINLINEQASDLIVFTGDLVNDAAEEMMPWKDLFGQLKARDGVYSVLGNHDYGDYRQWESQAAKEKNMQDLKDLQKEMGWNLLLNESRFIERGGERLALVGVENWGAGGFKKAGDLAKASQGLTRDDFKILLSHDPSHWKAEVLQDDRHFHLTLSGHTHGMQFGIEIPGLIKWSPVKYRYEQWAGIYEDVGRFINVNRGFGFIGYPGRVGIWPEVTVIQLKKRRATA</sequence>
<protein>
    <submittedName>
        <fullName evidence="5">Phosphoesterase</fullName>
    </submittedName>
</protein>
<keyword evidence="2" id="KW-0378">Hydrolase</keyword>
<evidence type="ECO:0000256" key="2">
    <source>
        <dbReference type="ARBA" id="ARBA00022801"/>
    </source>
</evidence>
<dbReference type="EMBL" id="MQUB01000001">
    <property type="protein sequence ID" value="PQB05176.1"/>
    <property type="molecule type" value="Genomic_DNA"/>
</dbReference>
<dbReference type="Gene3D" id="3.60.21.10">
    <property type="match status" value="1"/>
</dbReference>
<dbReference type="Proteomes" id="UP000239800">
    <property type="component" value="Unassembled WGS sequence"/>
</dbReference>
<evidence type="ECO:0000259" key="4">
    <source>
        <dbReference type="Pfam" id="PF00149"/>
    </source>
</evidence>
<dbReference type="OrthoDB" id="9780884at2"/>
<feature type="transmembrane region" description="Helical" evidence="3">
    <location>
        <begin position="114"/>
        <end position="135"/>
    </location>
</feature>
<dbReference type="GO" id="GO:0046872">
    <property type="term" value="F:metal ion binding"/>
    <property type="evidence" value="ECO:0007669"/>
    <property type="project" value="UniProtKB-KW"/>
</dbReference>
<comment type="caution">
    <text evidence="5">The sequence shown here is derived from an EMBL/GenBank/DDBJ whole genome shotgun (WGS) entry which is preliminary data.</text>
</comment>
<dbReference type="InterPro" id="IPR029052">
    <property type="entry name" value="Metallo-depent_PP-like"/>
</dbReference>
<accession>A0A2S7KRC9</accession>
<feature type="transmembrane region" description="Helical" evidence="3">
    <location>
        <begin position="30"/>
        <end position="51"/>
    </location>
</feature>
<dbReference type="InterPro" id="IPR051158">
    <property type="entry name" value="Metallophosphoesterase_sf"/>
</dbReference>
<keyword evidence="3" id="KW-0812">Transmembrane</keyword>
<keyword evidence="1" id="KW-0479">Metal-binding</keyword>
<reference evidence="5 6" key="1">
    <citation type="submission" date="2016-11" db="EMBL/GenBank/DDBJ databases">
        <title>Trade-off between light-utilization and light-protection in marine flavobacteria.</title>
        <authorList>
            <person name="Kumagai Y."/>
        </authorList>
    </citation>
    <scope>NUCLEOTIDE SEQUENCE [LARGE SCALE GENOMIC DNA]</scope>
    <source>
        <strain evidence="5 6">NBRC 107741</strain>
    </source>
</reference>
<gene>
    <name evidence="5" type="ORF">BST85_09995</name>
</gene>
<dbReference type="AlphaFoldDB" id="A0A2S7KRC9"/>
<dbReference type="GO" id="GO:0008758">
    <property type="term" value="F:UDP-2,3-diacylglucosamine hydrolase activity"/>
    <property type="evidence" value="ECO:0007669"/>
    <property type="project" value="TreeGrafter"/>
</dbReference>
<feature type="transmembrane region" description="Helical" evidence="3">
    <location>
        <begin position="63"/>
        <end position="84"/>
    </location>
</feature>
<evidence type="ECO:0000313" key="5">
    <source>
        <dbReference type="EMBL" id="PQB05176.1"/>
    </source>
</evidence>
<feature type="transmembrane region" description="Helical" evidence="3">
    <location>
        <begin position="5"/>
        <end position="24"/>
    </location>
</feature>
<dbReference type="GO" id="GO:0009245">
    <property type="term" value="P:lipid A biosynthetic process"/>
    <property type="evidence" value="ECO:0007669"/>
    <property type="project" value="TreeGrafter"/>
</dbReference>
<dbReference type="SUPFAM" id="SSF56300">
    <property type="entry name" value="Metallo-dependent phosphatases"/>
    <property type="match status" value="1"/>
</dbReference>
<dbReference type="PANTHER" id="PTHR31302:SF31">
    <property type="entry name" value="PHOSPHODIESTERASE YAEI"/>
    <property type="match status" value="1"/>
</dbReference>
<dbReference type="RefSeq" id="WP_104813110.1">
    <property type="nucleotide sequence ID" value="NZ_MQUB01000001.1"/>
</dbReference>
<keyword evidence="3" id="KW-0472">Membrane</keyword>
<evidence type="ECO:0000313" key="6">
    <source>
        <dbReference type="Proteomes" id="UP000239800"/>
    </source>
</evidence>
<dbReference type="Pfam" id="PF00149">
    <property type="entry name" value="Metallophos"/>
    <property type="match status" value="1"/>
</dbReference>
<keyword evidence="3" id="KW-1133">Transmembrane helix</keyword>
<proteinExistence type="predicted"/>
<dbReference type="GO" id="GO:0016020">
    <property type="term" value="C:membrane"/>
    <property type="evidence" value="ECO:0007669"/>
    <property type="project" value="GOC"/>
</dbReference>
<dbReference type="InterPro" id="IPR004843">
    <property type="entry name" value="Calcineurin-like_PHP"/>
</dbReference>
<feature type="domain" description="Calcineurin-like phosphoesterase" evidence="4">
    <location>
        <begin position="161"/>
        <end position="341"/>
    </location>
</feature>